<dbReference type="EMBL" id="BPLR01005944">
    <property type="protein sequence ID" value="GIY06280.1"/>
    <property type="molecule type" value="Genomic_DNA"/>
</dbReference>
<dbReference type="AlphaFoldDB" id="A0AAV4QAY9"/>
<protein>
    <submittedName>
        <fullName evidence="1">Uncharacterized protein</fullName>
    </submittedName>
</protein>
<comment type="caution">
    <text evidence="1">The sequence shown here is derived from an EMBL/GenBank/DDBJ whole genome shotgun (WGS) entry which is preliminary data.</text>
</comment>
<gene>
    <name evidence="1" type="ORF">CEXT_211421</name>
</gene>
<keyword evidence="2" id="KW-1185">Reference proteome</keyword>
<sequence length="99" mass="10094">MIADPSVNNGLGRAEPSASQPCIFHAAFQYYGGKKEGWGGLMPDIKGEMSGPRGFLCTAEKALAPIRNPCLRSPLLGGTISGGIQGSAGGCVLITGADE</sequence>
<accession>A0AAV4QAY9</accession>
<dbReference type="Proteomes" id="UP001054945">
    <property type="component" value="Unassembled WGS sequence"/>
</dbReference>
<evidence type="ECO:0000313" key="2">
    <source>
        <dbReference type="Proteomes" id="UP001054945"/>
    </source>
</evidence>
<reference evidence="1 2" key="1">
    <citation type="submission" date="2021-06" db="EMBL/GenBank/DDBJ databases">
        <title>Caerostris extrusa draft genome.</title>
        <authorList>
            <person name="Kono N."/>
            <person name="Arakawa K."/>
        </authorList>
    </citation>
    <scope>NUCLEOTIDE SEQUENCE [LARGE SCALE GENOMIC DNA]</scope>
</reference>
<organism evidence="1 2">
    <name type="scientific">Caerostris extrusa</name>
    <name type="common">Bark spider</name>
    <name type="synonym">Caerostris bankana</name>
    <dbReference type="NCBI Taxonomy" id="172846"/>
    <lineage>
        <taxon>Eukaryota</taxon>
        <taxon>Metazoa</taxon>
        <taxon>Ecdysozoa</taxon>
        <taxon>Arthropoda</taxon>
        <taxon>Chelicerata</taxon>
        <taxon>Arachnida</taxon>
        <taxon>Araneae</taxon>
        <taxon>Araneomorphae</taxon>
        <taxon>Entelegynae</taxon>
        <taxon>Araneoidea</taxon>
        <taxon>Araneidae</taxon>
        <taxon>Caerostris</taxon>
    </lineage>
</organism>
<evidence type="ECO:0000313" key="1">
    <source>
        <dbReference type="EMBL" id="GIY06280.1"/>
    </source>
</evidence>
<name>A0AAV4QAY9_CAEEX</name>
<proteinExistence type="predicted"/>